<dbReference type="Gene3D" id="1.10.287.950">
    <property type="entry name" value="Methyl-accepting chemotaxis protein"/>
    <property type="match status" value="1"/>
</dbReference>
<dbReference type="OrthoDB" id="9804712at2"/>
<evidence type="ECO:0000256" key="7">
    <source>
        <dbReference type="SAM" id="MobiDB-lite"/>
    </source>
</evidence>
<keyword evidence="3 8" id="KW-0472">Membrane</keyword>
<comment type="caution">
    <text evidence="11">The sequence shown here is derived from an EMBL/GenBank/DDBJ whole genome shotgun (WGS) entry which is preliminary data.</text>
</comment>
<evidence type="ECO:0000256" key="6">
    <source>
        <dbReference type="PROSITE-ProRule" id="PRU00284"/>
    </source>
</evidence>
<evidence type="ECO:0008006" key="13">
    <source>
        <dbReference type="Google" id="ProtNLM"/>
    </source>
</evidence>
<evidence type="ECO:0000259" key="10">
    <source>
        <dbReference type="PROSITE" id="PS50885"/>
    </source>
</evidence>
<dbReference type="CDD" id="cd11386">
    <property type="entry name" value="MCP_signal"/>
    <property type="match status" value="1"/>
</dbReference>
<dbReference type="PROSITE" id="PS50885">
    <property type="entry name" value="HAMP"/>
    <property type="match status" value="1"/>
</dbReference>
<dbReference type="GO" id="GO:0005886">
    <property type="term" value="C:plasma membrane"/>
    <property type="evidence" value="ECO:0007669"/>
    <property type="project" value="UniProtKB-SubCell"/>
</dbReference>
<gene>
    <name evidence="11" type="ORF">C6I21_13500</name>
</gene>
<comment type="similarity">
    <text evidence="5">Belongs to the methyl-accepting chemotaxis (MCP) protein family.</text>
</comment>
<evidence type="ECO:0000256" key="8">
    <source>
        <dbReference type="SAM" id="Phobius"/>
    </source>
</evidence>
<keyword evidence="12" id="KW-1185">Reference proteome</keyword>
<name>A0A2P6MEL3_ALKUR</name>
<keyword evidence="4 6" id="KW-0807">Transducer</keyword>
<dbReference type="AlphaFoldDB" id="A0A2P6MEL3"/>
<dbReference type="InterPro" id="IPR004089">
    <property type="entry name" value="MCPsignal_dom"/>
</dbReference>
<dbReference type="Proteomes" id="UP000243650">
    <property type="component" value="Unassembled WGS sequence"/>
</dbReference>
<evidence type="ECO:0000256" key="2">
    <source>
        <dbReference type="ARBA" id="ARBA00022475"/>
    </source>
</evidence>
<comment type="subcellular location">
    <subcellularLocation>
        <location evidence="1">Cell membrane</location>
    </subcellularLocation>
</comment>
<dbReference type="Pfam" id="PF00015">
    <property type="entry name" value="MCPsignal"/>
    <property type="match status" value="1"/>
</dbReference>
<feature type="region of interest" description="Disordered" evidence="7">
    <location>
        <begin position="564"/>
        <end position="598"/>
    </location>
</feature>
<evidence type="ECO:0000256" key="3">
    <source>
        <dbReference type="ARBA" id="ARBA00023136"/>
    </source>
</evidence>
<dbReference type="PROSITE" id="PS50111">
    <property type="entry name" value="CHEMOTAXIS_TRANSDUC_2"/>
    <property type="match status" value="1"/>
</dbReference>
<dbReference type="GO" id="GO:0007165">
    <property type="term" value="P:signal transduction"/>
    <property type="evidence" value="ECO:0007669"/>
    <property type="project" value="UniProtKB-KW"/>
</dbReference>
<dbReference type="SMART" id="SM00283">
    <property type="entry name" value="MA"/>
    <property type="match status" value="1"/>
</dbReference>
<feature type="domain" description="Methyl-accepting transducer" evidence="9">
    <location>
        <begin position="283"/>
        <end position="526"/>
    </location>
</feature>
<dbReference type="PANTHER" id="PTHR32089:SF112">
    <property type="entry name" value="LYSOZYME-LIKE PROTEIN-RELATED"/>
    <property type="match status" value="1"/>
</dbReference>
<keyword evidence="8" id="KW-1133">Transmembrane helix</keyword>
<feature type="compositionally biased region" description="Acidic residues" evidence="7">
    <location>
        <begin position="573"/>
        <end position="591"/>
    </location>
</feature>
<sequence length="598" mass="66904">MYMGWLHRLTLTSKYGLVFLFTLVLFLCSALFVTFALNDVRSDVGEMERSGDRSMMLSEMSQLFEEQYALVLDYAFFPSEDTQTAFEANGEEFQALFNEIEPYLDTEEMQNLVGLIIENDAQLNELFFGQLQDVAGDESNLTFIEVMVNRAQTIKERNVYALQQLGDMVTAERQAAAQSTSTSLTESSTLLIVLFTVSLVVSSALLLLINRGIKRRFARIKAYSSKIMEGSLHEPAIQDPGRDELASVSHVLDELKARLAETMDHLQKTSMNVHEKTEFLTSFASGVQSSSKDTYEALEKLLYKMDDQSESFQNVTSSMKIYTEELEALKERSGSLIESAGAISSITGDGNKKMEDTVSQMERVQKMVTDSSDSVHALGDRSKEITNFVNTIKEIADQTNLLALNASIEAARAGQHGRGFSVVAEEIRKLSEGVSVAVTEITSIVNKMQSDTEFVQTTLQSGRDETNTGVQYIHEMGAFFEEISRNIQQMQQMVHENDTSVNEVNEQSGQMNGLIEKAAGTSAEAAKEIAGVAYTMEQQQNQVSEVAQQTEELRRTTEELEALTAQYEAPEEKMEEQEEWEAEEAEEEMGMEEERKTS</sequence>
<feature type="transmembrane region" description="Helical" evidence="8">
    <location>
        <begin position="190"/>
        <end position="209"/>
    </location>
</feature>
<protein>
    <recommendedName>
        <fullName evidence="13">Methyl-accepting chemotaxis protein</fullName>
    </recommendedName>
</protein>
<evidence type="ECO:0000259" key="9">
    <source>
        <dbReference type="PROSITE" id="PS50111"/>
    </source>
</evidence>
<organism evidence="11 12">
    <name type="scientific">Alkalicoccus urumqiensis</name>
    <name type="common">Bacillus urumqiensis</name>
    <dbReference type="NCBI Taxonomy" id="1548213"/>
    <lineage>
        <taxon>Bacteria</taxon>
        <taxon>Bacillati</taxon>
        <taxon>Bacillota</taxon>
        <taxon>Bacilli</taxon>
        <taxon>Bacillales</taxon>
        <taxon>Bacillaceae</taxon>
        <taxon>Alkalicoccus</taxon>
    </lineage>
</organism>
<evidence type="ECO:0000256" key="4">
    <source>
        <dbReference type="ARBA" id="ARBA00023224"/>
    </source>
</evidence>
<evidence type="ECO:0000313" key="11">
    <source>
        <dbReference type="EMBL" id="PRO64716.1"/>
    </source>
</evidence>
<feature type="domain" description="HAMP" evidence="10">
    <location>
        <begin position="211"/>
        <end position="264"/>
    </location>
</feature>
<dbReference type="InterPro" id="IPR003660">
    <property type="entry name" value="HAMP_dom"/>
</dbReference>
<proteinExistence type="inferred from homology"/>
<reference evidence="11 12" key="1">
    <citation type="submission" date="2018-03" db="EMBL/GenBank/DDBJ databases">
        <title>Bacillus urumqiensis sp. nov., a moderately haloalkaliphilic bacterium isolated from a salt lake.</title>
        <authorList>
            <person name="Zhao B."/>
            <person name="Liao Z."/>
        </authorList>
    </citation>
    <scope>NUCLEOTIDE SEQUENCE [LARGE SCALE GENOMIC DNA]</scope>
    <source>
        <strain evidence="11 12">BZ-SZ-XJ18</strain>
    </source>
</reference>
<evidence type="ECO:0000256" key="1">
    <source>
        <dbReference type="ARBA" id="ARBA00004236"/>
    </source>
</evidence>
<evidence type="ECO:0000313" key="12">
    <source>
        <dbReference type="Proteomes" id="UP000243650"/>
    </source>
</evidence>
<dbReference type="SUPFAM" id="SSF58104">
    <property type="entry name" value="Methyl-accepting chemotaxis protein (MCP) signaling domain"/>
    <property type="match status" value="1"/>
</dbReference>
<keyword evidence="2" id="KW-1003">Cell membrane</keyword>
<dbReference type="PANTHER" id="PTHR32089">
    <property type="entry name" value="METHYL-ACCEPTING CHEMOTAXIS PROTEIN MCPB"/>
    <property type="match status" value="1"/>
</dbReference>
<keyword evidence="8" id="KW-0812">Transmembrane</keyword>
<accession>A0A2P6MEL3</accession>
<evidence type="ECO:0000256" key="5">
    <source>
        <dbReference type="ARBA" id="ARBA00029447"/>
    </source>
</evidence>
<dbReference type="EMBL" id="PVNS01000013">
    <property type="protein sequence ID" value="PRO64716.1"/>
    <property type="molecule type" value="Genomic_DNA"/>
</dbReference>